<name>A0A9X8VKH3_SERMA</name>
<sequence>LQITHLPLQQANEEKAARAIAISYMAALMRQFEPALTVEQSQNKVNSLLEKGKGSRFYQQQVGAIRYVVSDNGDKGVTFAVEPIKLALSEP</sequence>
<reference evidence="1" key="1">
    <citation type="submission" date="2019-03" db="EMBL/GenBank/DDBJ databases">
        <title>Serratia marcescens strain N2 draft genome.</title>
        <authorList>
            <person name="Yassin A."/>
            <person name="El-Kenawy N."/>
            <person name="Youssef N.H."/>
        </authorList>
    </citation>
    <scope>NUCLEOTIDE SEQUENCE [LARGE SCALE GENOMIC DNA]</scope>
    <source>
        <strain evidence="1">N2</strain>
    </source>
</reference>
<dbReference type="AlphaFoldDB" id="A0A9X8VKH3"/>
<feature type="non-terminal residue" evidence="1">
    <location>
        <position position="1"/>
    </location>
</feature>
<dbReference type="InterPro" id="IPR009918">
    <property type="entry name" value="DUF1454"/>
</dbReference>
<dbReference type="Pfam" id="PF07305">
    <property type="entry name" value="DUF1454"/>
    <property type="match status" value="1"/>
</dbReference>
<proteinExistence type="predicted"/>
<protein>
    <submittedName>
        <fullName evidence="1">DUF1454 family protein</fullName>
    </submittedName>
</protein>
<comment type="caution">
    <text evidence="1">The sequence shown here is derived from an EMBL/GenBank/DDBJ whole genome shotgun (WGS) entry which is preliminary data.</text>
</comment>
<gene>
    <name evidence="1" type="ORF">E0L31_05605</name>
</gene>
<organism evidence="1">
    <name type="scientific">Serratia marcescens</name>
    <dbReference type="NCBI Taxonomy" id="615"/>
    <lineage>
        <taxon>Bacteria</taxon>
        <taxon>Pseudomonadati</taxon>
        <taxon>Pseudomonadota</taxon>
        <taxon>Gammaproteobacteria</taxon>
        <taxon>Enterobacterales</taxon>
        <taxon>Yersiniaceae</taxon>
        <taxon>Serratia</taxon>
    </lineage>
</organism>
<accession>A0A9X8VKH3</accession>
<evidence type="ECO:0000313" key="1">
    <source>
        <dbReference type="EMBL" id="TFV30483.1"/>
    </source>
</evidence>
<dbReference type="EMBL" id="SPSG01000675">
    <property type="protein sequence ID" value="TFV30483.1"/>
    <property type="molecule type" value="Genomic_DNA"/>
</dbReference>